<comment type="caution">
    <text evidence="2">The sequence shown here is derived from an EMBL/GenBank/DDBJ whole genome shotgun (WGS) entry which is preliminary data.</text>
</comment>
<name>A0A1V8TN93_9PEZI</name>
<feature type="compositionally biased region" description="Basic and acidic residues" evidence="1">
    <location>
        <begin position="864"/>
        <end position="873"/>
    </location>
</feature>
<dbReference type="EMBL" id="NAJO01000004">
    <property type="protein sequence ID" value="OQO12859.1"/>
    <property type="molecule type" value="Genomic_DNA"/>
</dbReference>
<feature type="region of interest" description="Disordered" evidence="1">
    <location>
        <begin position="859"/>
        <end position="880"/>
    </location>
</feature>
<proteinExistence type="predicted"/>
<dbReference type="OrthoDB" id="2549237at2759"/>
<reference evidence="3" key="1">
    <citation type="submission" date="2017-03" db="EMBL/GenBank/DDBJ databases">
        <title>Genomes of endolithic fungi from Antarctica.</title>
        <authorList>
            <person name="Coleine C."/>
            <person name="Masonjones S."/>
            <person name="Stajich J.E."/>
        </authorList>
    </citation>
    <scope>NUCLEOTIDE SEQUENCE [LARGE SCALE GENOMIC DNA]</scope>
    <source>
        <strain evidence="3">CCFEE 5527</strain>
    </source>
</reference>
<evidence type="ECO:0000313" key="2">
    <source>
        <dbReference type="EMBL" id="OQO12859.1"/>
    </source>
</evidence>
<evidence type="ECO:0000256" key="1">
    <source>
        <dbReference type="SAM" id="MobiDB-lite"/>
    </source>
</evidence>
<protein>
    <submittedName>
        <fullName evidence="2">Uncharacterized protein</fullName>
    </submittedName>
</protein>
<evidence type="ECO:0000313" key="3">
    <source>
        <dbReference type="Proteomes" id="UP000192596"/>
    </source>
</evidence>
<keyword evidence="3" id="KW-1185">Reference proteome</keyword>
<dbReference type="Proteomes" id="UP000192596">
    <property type="component" value="Unassembled WGS sequence"/>
</dbReference>
<sequence length="1636" mass="184799">MATRYTYHRLNARQMCDAEPAELASYLRKHMVEAPDTEIISSNLLQSVAIEAIPPRVYNVWLSVCPDASAIAAGFQQRHSVFCRVGAIKEFRRRFRTGKVSGVWQALGGATGIGEMMSKWSVNEVKAFCQAVHRSGTALVGRQERQRFVDELVGVLLPDGVEPSEVNNPDQRSLEGDYARMVSACTAAFVQRWKDQGRQPAPQIKRLIQSQPLLCKQWCLDLVRDGNLDLEDYLPLLESAMPQPSQDDPTITESMLFATDVLELMLDNDRFPVKENVLCAIVENTVKRLARREPRDAADAQGRITPASRRHRASNAVTARALQVMGRALQQQAAKAAALTIRYSEYISNLAVLYTREGLDSKSDMTTLLRTSRLASHEGTQWLAESLREATPEKRYDLLKWLLVNVSNYKLDLGERKAAPSTVPEFHPMLFEVLPPTDAIDFFDNLLRLGLDMRVPGPMRASEDANAINANLLRLSIGVDTSTDLNTALKHISRCREKAQTSRDAAVRAFWVEAVFRFAALSRSLDTLNDTLLWARRYNSDSLTIKTAYGSDVMASKHMVECLAGLQHRAEGIVVRTDLEGRLKQANRTLLFILGTAVMCQKDPAFQAHAWQRSLRSMLCNVIESRIRKTHFLAGQSSWTNDDVFQCVWQDTLDTLIKAEEICLAEENAVLGMRDLDGLTYPVRVEGIAAKAASLRFLDELAIRRDSLYRTHRIKSNASVIELRDPWPRGLPNQCLQEFIYDGEILDRDTPYLSTRLHTVVFPDAKLARELLPQDEDTRFAIGDYVENYKHALYYYVHRAPSLKDTRIAETWNYALSHLSDRMTPLEARLYWRGVFHDSQIEIHDDWLELPRPAMPRLPDTDDEHVSEWDPLHEPQQPESQQRLLPVVTLDCMTGQFSSSVSLHDVGKKVAFVVPEEKIPAYQAGSFWDVYKESHLSRSAEEAFIATGLLYIDSHVKSDASLLSESFPTGHTQRYPAVFLDENFLNQRALDTNPKGTWARAVLKRFLPDVPATCLARVTMMLMRELHEKPGTLPLTAFDVLKMLAYSSKPELAFDHIVAVITGMPDESSWHRQLLQAGIFKRLPADQAKMLASTLIHKILDKLDEQSRRRAAWEGDDTAVTDATSQPPASLIKITTVKMLAELLHNVAFDENFSVDILSSILVRSTHLDIRAAVVSSLVQILSKTTQERTREAILAILEEHAVPVAASMNERKPMTEQDWLGAETALRLPDINAERPLQASMRTTARTLAPVTLQAAFYRRIMVPLIESSTKNNARWTRLFLQKYDALHLLEIVTPVPTDVMLPVELLHQANPVTASITELVAPQAFEQYSNYVMAVLRAPQDLLDFNKQLRETKIEVGANARSHWLTQWGGAPWSVIHTYEVLDVPKLLRTADWSIAPGTLQLEHAHAHERKLIDMMLRQFDTGAGHWSTQLIRHELRPGEGSEAAKKWALNLKPMLEYMLQQVDETRTVEWQQDPQRVPSILPSTFLIRMRLLPHPGDGIEGSKAEQVERAHSFADAIMNLLEQLAKERTYHVDFNLLKEHVKNKINQRTTLDVVKRLGSLGGGPDELLSTAQLLQIELAQHLLPGAQKPEADSEVKAVRVMLDSWVASADEEVRKHGIAALRQLERDWKLIPL</sequence>
<dbReference type="STRING" id="1507870.A0A1V8TN93"/>
<accession>A0A1V8TN93</accession>
<gene>
    <name evidence="2" type="ORF">B0A48_02323</name>
</gene>
<dbReference type="InParanoid" id="A0A1V8TN93"/>
<organism evidence="2 3">
    <name type="scientific">Cryoendolithus antarcticus</name>
    <dbReference type="NCBI Taxonomy" id="1507870"/>
    <lineage>
        <taxon>Eukaryota</taxon>
        <taxon>Fungi</taxon>
        <taxon>Dikarya</taxon>
        <taxon>Ascomycota</taxon>
        <taxon>Pezizomycotina</taxon>
        <taxon>Dothideomycetes</taxon>
        <taxon>Dothideomycetidae</taxon>
        <taxon>Cladosporiales</taxon>
        <taxon>Cladosporiaceae</taxon>
        <taxon>Cryoendolithus</taxon>
    </lineage>
</organism>